<proteinExistence type="predicted"/>
<protein>
    <submittedName>
        <fullName evidence="1">Uncharacterized protein</fullName>
    </submittedName>
</protein>
<dbReference type="EMBL" id="CAVNYO010000169">
    <property type="protein sequence ID" value="CAK5270695.1"/>
    <property type="molecule type" value="Genomic_DNA"/>
</dbReference>
<dbReference type="Proteomes" id="UP001295794">
    <property type="component" value="Unassembled WGS sequence"/>
</dbReference>
<keyword evidence="2" id="KW-1185">Reference proteome</keyword>
<sequence length="99" mass="11477">MYIWRLALTVSQPNLVLVRRRDHRRKVPGSDSLHASTSFALGYRYCFLMWRGCRPPSLSLRAETPVSKFTLVLDESLLLLTLKRHFCVLSEQRSALDPM</sequence>
<evidence type="ECO:0000313" key="2">
    <source>
        <dbReference type="Proteomes" id="UP001295794"/>
    </source>
</evidence>
<gene>
    <name evidence="1" type="ORF">MYCIT1_LOCUS15317</name>
</gene>
<dbReference type="AlphaFoldDB" id="A0AAD2H9J2"/>
<name>A0AAD2H9J2_9AGAR</name>
<evidence type="ECO:0000313" key="1">
    <source>
        <dbReference type="EMBL" id="CAK5270695.1"/>
    </source>
</evidence>
<comment type="caution">
    <text evidence="1">The sequence shown here is derived from an EMBL/GenBank/DDBJ whole genome shotgun (WGS) entry which is preliminary data.</text>
</comment>
<reference evidence="1" key="1">
    <citation type="submission" date="2023-11" db="EMBL/GenBank/DDBJ databases">
        <authorList>
            <person name="De Vega J J."/>
            <person name="De Vega J J."/>
        </authorList>
    </citation>
    <scope>NUCLEOTIDE SEQUENCE</scope>
</reference>
<organism evidence="1 2">
    <name type="scientific">Mycena citricolor</name>
    <dbReference type="NCBI Taxonomy" id="2018698"/>
    <lineage>
        <taxon>Eukaryota</taxon>
        <taxon>Fungi</taxon>
        <taxon>Dikarya</taxon>
        <taxon>Basidiomycota</taxon>
        <taxon>Agaricomycotina</taxon>
        <taxon>Agaricomycetes</taxon>
        <taxon>Agaricomycetidae</taxon>
        <taxon>Agaricales</taxon>
        <taxon>Marasmiineae</taxon>
        <taxon>Mycenaceae</taxon>
        <taxon>Mycena</taxon>
    </lineage>
</organism>
<accession>A0AAD2H9J2</accession>